<feature type="compositionally biased region" description="Polar residues" evidence="6">
    <location>
        <begin position="2665"/>
        <end position="2687"/>
    </location>
</feature>
<reference evidence="10" key="2">
    <citation type="submission" date="2025-08" db="UniProtKB">
        <authorList>
            <consortium name="Ensembl"/>
        </authorList>
    </citation>
    <scope>IDENTIFICATION</scope>
</reference>
<feature type="region of interest" description="Disordered" evidence="6">
    <location>
        <begin position="182"/>
        <end position="207"/>
    </location>
</feature>
<feature type="region of interest" description="Disordered" evidence="6">
    <location>
        <begin position="547"/>
        <end position="577"/>
    </location>
</feature>
<feature type="compositionally biased region" description="Low complexity" evidence="6">
    <location>
        <begin position="558"/>
        <end position="577"/>
    </location>
</feature>
<feature type="compositionally biased region" description="Polar residues" evidence="6">
    <location>
        <begin position="2490"/>
        <end position="2501"/>
    </location>
</feature>
<dbReference type="PROSITE" id="PS51848">
    <property type="entry name" value="BMERB"/>
    <property type="match status" value="1"/>
</dbReference>
<dbReference type="PROSITE" id="PS50021">
    <property type="entry name" value="CH"/>
    <property type="match status" value="1"/>
</dbReference>
<reference evidence="10" key="3">
    <citation type="submission" date="2025-09" db="UniProtKB">
        <authorList>
            <consortium name="Ensembl"/>
        </authorList>
    </citation>
    <scope>IDENTIFICATION</scope>
</reference>
<evidence type="ECO:0000256" key="5">
    <source>
        <dbReference type="SAM" id="Coils"/>
    </source>
</evidence>
<dbReference type="InterPro" id="IPR050540">
    <property type="entry name" value="F-actin_Monoox_Mical"/>
</dbReference>
<evidence type="ECO:0000259" key="9">
    <source>
        <dbReference type="PROSITE" id="PS51848"/>
    </source>
</evidence>
<dbReference type="Pfam" id="PF00307">
    <property type="entry name" value="CH"/>
    <property type="match status" value="1"/>
</dbReference>
<dbReference type="InterPro" id="IPR019448">
    <property type="entry name" value="NT-C2"/>
</dbReference>
<feature type="region of interest" description="Disordered" evidence="6">
    <location>
        <begin position="2647"/>
        <end position="2718"/>
    </location>
</feature>
<evidence type="ECO:0000256" key="6">
    <source>
        <dbReference type="SAM" id="MobiDB-lite"/>
    </source>
</evidence>
<feature type="domain" description="Calponin-homology (CH)" evidence="7">
    <location>
        <begin position="2727"/>
        <end position="2832"/>
    </location>
</feature>
<evidence type="ECO:0000256" key="3">
    <source>
        <dbReference type="ARBA" id="ARBA00022753"/>
    </source>
</evidence>
<dbReference type="InterPro" id="IPR001715">
    <property type="entry name" value="CH_dom"/>
</dbReference>
<feature type="compositionally biased region" description="Polar residues" evidence="6">
    <location>
        <begin position="2160"/>
        <end position="2179"/>
    </location>
</feature>
<feature type="region of interest" description="Disordered" evidence="6">
    <location>
        <begin position="2075"/>
        <end position="2325"/>
    </location>
</feature>
<keyword evidence="4 5" id="KW-0175">Coiled coil</keyword>
<keyword evidence="11" id="KW-1185">Reference proteome</keyword>
<sequence>MTSVWKRLQRVGKRASRFQFVASFSELTVECTNKWQPDKLRVVWTRRSRRICTKLHGWQPGIKNPYRGTVVWQVPENVEITVTLFKDPNADEFEDKDWTFIIENETKGHRKVLASVDVNMKKYVNATSAQFDLTLKMKPLSVKVVEATLKLTLTCIFLKEGKATDEDMQSLASLMSLKHSDVGNLEDFNDSDEEDRRTSTGGNISIAATAPLPPVRRVHDQAWRPAADANPSVTVHSEMEWMSASVTTPNLPPPPSLNPFLPLLPPPPIQSPHPAGSVQHTRPSPYAFTVPAFIRAHPPALPKIFQPTAGSVPMSVPRRPSGGQADSSMMEISSAEGAVASQPRPHSSALHSVPSFSLSSNFSVSTSQPTPLPDIAQTATQSAAPGVWRPLSFPSLRPHPSASSPVTSSLGSAHPGSIPPPAQCPLKSYRASLAEPGSTLTRPTSMPSATETASWQREWKSPEVKPSLCPVPASLAEPICHMPVQSTQTLRRPASFSSPPVLDPPLKKAIHHVYPPPPLIAPHPPLSSPEVSSPTPDGAFQPVRAGYSTVAPPPSLTPSEVASVPASPSSCSFAPSEPQPPAHLLLAAIPLPASVASPLLSPSLAPAVSSISPLTPQATVSALPSSPNISGSAAVGSVVTPSVDTQTEVYRQLSILTEEEYPSAVSPGEEKTDTKISNAHGTHDLRPSPRKAGMISIAGQRPENSKDKHQLVVPGVKKQEGETACGLKIVKPAPGPDSMASLLASSPKASSVTDVTYFELPRAEKGVAEMTPTETVPQSTLASFIVAESTAEVKYSKSEEPTNAKSVKLQIKQDKVIPVIPDKEETPKAQTESTQIQSIQADEIEQDINLLLETELAVRPEKTKMDKGKIHYRLWHSLPPDMPLILTAGERIESTDDEIPKTEDYTDARIDYSAYKECTFEDLQQRPDQLTYRHENEKGTEEDSDNLLSSMCRSKRSQKEWTPNMVDLFPACPRISRVPGFPSSDFSNSYLTEGMDWPTGASILWSKPARPKKDETVLSTHYAERSEHNINMIKSMLSLAYSCPSQTSIPGFPSAKKLKGLETSCIATACPEISSVAGIPSRSQIQEERPHVEWQNVRKCLWKNPSKEELICIINTPIQYTDISVNMATIIPTCPEVALIPGFPSAPYAKERGVLVWGEPSVDIISSSCPITSKVSESLEDNLGMSIETTNLKETPQEQQFEPNVDILSSASSLVCTVPGSLKDNLGMSALQIQKAPNMSELLPSCPVISRIPGYPTKMVSKDLQWISNQMLNLRKSLKEKRTNIIDANKNRKDMKKSVALLPTCPLVASIPGFPSAQRRNFQSKPSMHSIRSACPVLSHIAGCQSILIPISSGWPSSQTVMWARQNKSPSVIMSIAKENKADFERMVALVPCCPSKTCIPGFPSVPEPKMQNMTPSCPKISNIAGYPSKDKTVHLNWLVDRKQLWCSTPKHKLVLIKDTIYESKDSLKIMFALVPTCPPLATISGFPSAPKPAAIPSMVNLEPCIPKSSKIIGFPSREKIQTRPWLVEKKNWEKPLKTRSGLLIQSSIDPSCQQTDHYIVKRMFAMASTCPREAHIPGFPSLPQVKVESFFLQKEPYIENVLHSCPRIAVASGFPSVYPVVSVDPLWSVQEEPIWVKPEKETPILTTSTIKDCERYKKMALLLPVCPSEARIPGFPSAIKLTKVEHTMTALLSSCPNVSSIPGMPSRKQMAQAEDVIPYWPLLWAKPLVTKVAVIFTTFPTTEDKTNMSALVCCCPNEAKIPGFPSLSVSNPDFIQTNLNASTSSLTQTQMDSETETVTHHITVEWDLAMDVKISDKPVKTENITEMSMCEGESSQQEEQSLKEYEVVEQSSPCKAHDTTDLSDTDITSGWEVLEAEDPFTEKEGSTGLVQTIVGVFHKGYETVAAMLQPSGSGVIDDPSCLRESENDIAVKPREPSCEPDEEPALKKMLPVSASQPHFPISAEPYMWRLCDGRSESSLSFKDTESWFSKDGECKLMKKWPPLTEADLHEITKEEEIKTVLDTSIQDSRATLKGHFIDHSKNGKEEHLNKPVEDELSAAMSTLFIEKGTEIHRAQEVSKFPQPPRSKSLGKTSLPFPQKLEAGTEETAVLTSNQPVPPQRTRKKDSISDPSPPVVTDDLEPIISCSVPAIVPPCRSKKNNNPTEESLKSNSQIESVSVGSDVLQRTEGGIPESVTEDKQVEEASHKETIRDTSEKSQATTQESSVAKSIVHSPSDLPFPMPRVKKRLSASFPDDHQNVAGEDFSTETKISTGQTQGSTSKEQPELVSMPSQELIPHPSKREENSSLSGDFKAGGSESETEMEKKNQLLSIFKTDISDSETVTKTAVDTQPGEELEDRRQPVQKVCEIKVAEESSRQVKPTDHQVPMPRVRKQRNGSFNADVSTTSASIPVQTDTADREVTQNLSDLNLPVPLPRVKKRLSGSFTEEIPMSAQEQKEFTQFLDQGEKEKSPPVPIPRSKKRLSATFPDDSPTSSTQGSSLVDPTKSKAPLPSGSESILPYSQMSSEDNIQGLEQPHKESFDRLLDTEKKATVHPEPSLTIHEDNRQQFEGVIQHTAGEIAKAGMLSETNIVTIHNQNTDYVKDSDKNQEIEINKKEKGEDKVPLGSVSLDETAISLDLIRQAAADESSNLPVPMPRVKKRLSGSFPDSTASPNEESCDQQETSSKNVTEPIVRLRSKKKTEAEATGHHGSSVDYTASSSETETVSLVDSSQSLLEWCQKVTQGYKGVKITNFSTSWRNGLAFCAILHHFQPDKVNYEMLDPYDIKRNNKKAFDGFAALGISRLMEPSDMVMLAVPDRLIVMTYLNQIRTHFTGQELSVVQIEKNSSESSYVVGEKIQEADPEAAARYCAERLQSSYVSQETNGNVSDKGVKGDTDSSRTSVPPPRAKRTQGMSQAGGTEGAQVPVAPPRTHSSSTKGFAHVRDADLVKKRRSQLRGESFDEAELADKQTAAESASGRADSGEAKGRPGSPENVEAGEERTTGDCQDVSQYVLSEMQALETEQRQIDRRAGTVERKLRRLMESGTDRVEEETLIQEWFTLVNKKNALIRRQDHLQLLQEEQDLERKFELLKKELRDLMAVEEWQKTQAHKTREQLLLQELVSLVNQRDELVHDMDAKERGALEEDERLERGLEQRRRKYSSRKEKCTLQ</sequence>
<evidence type="ECO:0000256" key="2">
    <source>
        <dbReference type="ARBA" id="ARBA00022553"/>
    </source>
</evidence>
<dbReference type="Proteomes" id="UP001501920">
    <property type="component" value="Chromosome 2"/>
</dbReference>
<reference evidence="10 11" key="1">
    <citation type="submission" date="2020-10" db="EMBL/GenBank/DDBJ databases">
        <title>Pygocentrus nattereri (red-bellied piranha) genome, fPygNat1, primary haplotype.</title>
        <authorList>
            <person name="Myers G."/>
            <person name="Meyer A."/>
            <person name="Karagic N."/>
            <person name="Pippel M."/>
            <person name="Winkler S."/>
            <person name="Tracey A."/>
            <person name="Wood J."/>
            <person name="Formenti G."/>
            <person name="Howe K."/>
            <person name="Fedrigo O."/>
            <person name="Jarvis E.D."/>
        </authorList>
    </citation>
    <scope>NUCLEOTIDE SEQUENCE [LARGE SCALE GENOMIC DNA]</scope>
</reference>
<feature type="coiled-coil region" evidence="5">
    <location>
        <begin position="3072"/>
        <end position="3099"/>
    </location>
</feature>
<evidence type="ECO:0008006" key="12">
    <source>
        <dbReference type="Google" id="ProtNLM"/>
    </source>
</evidence>
<comment type="subcellular location">
    <subcellularLocation>
        <location evidence="1">Endosome</location>
    </subcellularLocation>
</comment>
<proteinExistence type="predicted"/>
<evidence type="ECO:0000259" key="8">
    <source>
        <dbReference type="PROSITE" id="PS51840"/>
    </source>
</evidence>
<dbReference type="InterPro" id="IPR036872">
    <property type="entry name" value="CH_dom_sf"/>
</dbReference>
<dbReference type="PANTHER" id="PTHR23167:SF91">
    <property type="entry name" value="EH DOMAIN-BINDING PROTEIN 1-LIKE PROTEIN 1"/>
    <property type="match status" value="1"/>
</dbReference>
<dbReference type="InterPro" id="IPR022735">
    <property type="entry name" value="bMERB_dom"/>
</dbReference>
<feature type="compositionally biased region" description="Basic and acidic residues" evidence="6">
    <location>
        <begin position="2196"/>
        <end position="2215"/>
    </location>
</feature>
<dbReference type="SMART" id="SM00033">
    <property type="entry name" value="CH"/>
    <property type="match status" value="1"/>
</dbReference>
<feature type="compositionally biased region" description="Polar residues" evidence="6">
    <location>
        <begin position="2876"/>
        <end position="2885"/>
    </location>
</feature>
<dbReference type="SMART" id="SM01203">
    <property type="entry name" value="DUF3585"/>
    <property type="match status" value="1"/>
</dbReference>
<dbReference type="PANTHER" id="PTHR23167">
    <property type="entry name" value="CALPONIN HOMOLOGY DOMAIN-CONTAINING PROTEIN DDB_G0272472-RELATED"/>
    <property type="match status" value="1"/>
</dbReference>
<dbReference type="Pfam" id="PF10358">
    <property type="entry name" value="NT-C2"/>
    <property type="match status" value="1"/>
</dbReference>
<dbReference type="PROSITE" id="PS51840">
    <property type="entry name" value="C2_NT"/>
    <property type="match status" value="1"/>
</dbReference>
<organism evidence="10 11">
    <name type="scientific">Pygocentrus nattereri</name>
    <name type="common">Red-bellied piranha</name>
    <dbReference type="NCBI Taxonomy" id="42514"/>
    <lineage>
        <taxon>Eukaryota</taxon>
        <taxon>Metazoa</taxon>
        <taxon>Chordata</taxon>
        <taxon>Craniata</taxon>
        <taxon>Vertebrata</taxon>
        <taxon>Euteleostomi</taxon>
        <taxon>Actinopterygii</taxon>
        <taxon>Neopterygii</taxon>
        <taxon>Teleostei</taxon>
        <taxon>Ostariophysi</taxon>
        <taxon>Characiformes</taxon>
        <taxon>Characoidei</taxon>
        <taxon>Pygocentrus</taxon>
    </lineage>
</organism>
<dbReference type="GO" id="GO:0005768">
    <property type="term" value="C:endosome"/>
    <property type="evidence" value="ECO:0007669"/>
    <property type="project" value="UniProtKB-SubCell"/>
</dbReference>
<feature type="region of interest" description="Disordered" evidence="6">
    <location>
        <begin position="2876"/>
        <end position="3002"/>
    </location>
</feature>
<feature type="compositionally biased region" description="Polar residues" evidence="6">
    <location>
        <begin position="2395"/>
        <end position="2414"/>
    </location>
</feature>
<evidence type="ECO:0000256" key="1">
    <source>
        <dbReference type="ARBA" id="ARBA00004177"/>
    </source>
</evidence>
<evidence type="ECO:0000259" key="7">
    <source>
        <dbReference type="PROSITE" id="PS50021"/>
    </source>
</evidence>
<evidence type="ECO:0000313" key="10">
    <source>
        <dbReference type="Ensembl" id="ENSPNAP00000069366.1"/>
    </source>
</evidence>
<feature type="compositionally biased region" description="Polar residues" evidence="6">
    <location>
        <begin position="401"/>
        <end position="411"/>
    </location>
</feature>
<feature type="compositionally biased region" description="Polar residues" evidence="6">
    <location>
        <begin position="2216"/>
        <end position="2227"/>
    </location>
</feature>
<dbReference type="GeneTree" id="ENSGT00940000161027"/>
<feature type="domain" description="BMERB" evidence="9">
    <location>
        <begin position="2992"/>
        <end position="3149"/>
    </location>
</feature>
<feature type="region of interest" description="Disordered" evidence="6">
    <location>
        <begin position="2463"/>
        <end position="2519"/>
    </location>
</feature>
<feature type="compositionally biased region" description="Polar residues" evidence="6">
    <location>
        <begin position="2267"/>
        <end position="2281"/>
    </location>
</feature>
<feature type="region of interest" description="Disordered" evidence="6">
    <location>
        <begin position="2341"/>
        <end position="2415"/>
    </location>
</feature>
<feature type="domain" description="C2 NT-type" evidence="8">
    <location>
        <begin position="8"/>
        <end position="157"/>
    </location>
</feature>
<feature type="region of interest" description="Disordered" evidence="6">
    <location>
        <begin position="660"/>
        <end position="690"/>
    </location>
</feature>
<feature type="compositionally biased region" description="Polar residues" evidence="6">
    <location>
        <begin position="438"/>
        <end position="455"/>
    </location>
</feature>
<keyword evidence="3" id="KW-0967">Endosome</keyword>
<feature type="region of interest" description="Disordered" evidence="6">
    <location>
        <begin position="379"/>
        <end position="459"/>
    </location>
</feature>
<feature type="region of interest" description="Disordered" evidence="6">
    <location>
        <begin position="304"/>
        <end position="352"/>
    </location>
</feature>
<dbReference type="Ensembl" id="ENSPNAT00000056005.1">
    <property type="protein sequence ID" value="ENSPNAP00000069366.1"/>
    <property type="gene ID" value="ENSPNAG00000035335.1"/>
</dbReference>
<accession>A0AAR2L4R6</accession>
<dbReference type="SUPFAM" id="SSF47576">
    <property type="entry name" value="Calponin-homology domain, CH-domain"/>
    <property type="match status" value="1"/>
</dbReference>
<dbReference type="Gene3D" id="1.10.418.10">
    <property type="entry name" value="Calponin-like domain"/>
    <property type="match status" value="1"/>
</dbReference>
<dbReference type="FunFam" id="1.10.418.10:FF:000023">
    <property type="entry name" value="EH domain-binding protein 1 isoform X1"/>
    <property type="match status" value="1"/>
</dbReference>
<evidence type="ECO:0000313" key="11">
    <source>
        <dbReference type="Proteomes" id="UP001501920"/>
    </source>
</evidence>
<name>A0AAR2L4R6_PYGNA</name>
<keyword evidence="2" id="KW-0597">Phosphoprotein</keyword>
<gene>
    <name evidence="10" type="primary">MLXIP</name>
</gene>
<feature type="compositionally biased region" description="Basic and acidic residues" evidence="6">
    <location>
        <begin position="2356"/>
        <end position="2382"/>
    </location>
</feature>
<evidence type="ECO:0000256" key="4">
    <source>
        <dbReference type="ARBA" id="ARBA00023054"/>
    </source>
</evidence>
<dbReference type="Pfam" id="PF12130">
    <property type="entry name" value="bMERB_dom"/>
    <property type="match status" value="1"/>
</dbReference>
<protein>
    <recommendedName>
        <fullName evidence="12">C2 NT-type domain-containing protein</fullName>
    </recommendedName>
</protein>